<sequence length="56" mass="6063">MSSNSSLKFKLLVKTLKDNFTDIKVNRIDTISIHVCIVGKTPSGDLAGISTKVVKT</sequence>
<gene>
    <name evidence="1" type="ORF">H6G97_34580</name>
</gene>
<dbReference type="Pfam" id="PF07924">
    <property type="entry name" value="NuiA"/>
    <property type="match status" value="1"/>
</dbReference>
<dbReference type="EMBL" id="JACJSI010000155">
    <property type="protein sequence ID" value="MBD2534367.1"/>
    <property type="molecule type" value="Genomic_DNA"/>
</dbReference>
<reference evidence="1 2" key="1">
    <citation type="journal article" date="2020" name="ISME J.">
        <title>Comparative genomics reveals insights into cyanobacterial evolution and habitat adaptation.</title>
        <authorList>
            <person name="Chen M.Y."/>
            <person name="Teng W.K."/>
            <person name="Zhao L."/>
            <person name="Hu C.X."/>
            <person name="Zhou Y.K."/>
            <person name="Han B.P."/>
            <person name="Song L.R."/>
            <person name="Shu W.S."/>
        </authorList>
    </citation>
    <scope>NUCLEOTIDE SEQUENCE [LARGE SCALE GENOMIC DNA]</scope>
    <source>
        <strain evidence="1 2">FACHB-838</strain>
    </source>
</reference>
<name>A0ABR8DY18_9NOSO</name>
<keyword evidence="2" id="KW-1185">Reference proteome</keyword>
<organism evidence="1 2">
    <name type="scientific">Nostoc flagelliforme FACHB-838</name>
    <dbReference type="NCBI Taxonomy" id="2692904"/>
    <lineage>
        <taxon>Bacteria</taxon>
        <taxon>Bacillati</taxon>
        <taxon>Cyanobacteriota</taxon>
        <taxon>Cyanophyceae</taxon>
        <taxon>Nostocales</taxon>
        <taxon>Nostocaceae</taxon>
        <taxon>Nostoc</taxon>
    </lineage>
</organism>
<dbReference type="Proteomes" id="UP000623440">
    <property type="component" value="Unassembled WGS sequence"/>
</dbReference>
<comment type="caution">
    <text evidence="1">The sequence shown here is derived from an EMBL/GenBank/DDBJ whole genome shotgun (WGS) entry which is preliminary data.</text>
</comment>
<evidence type="ECO:0000313" key="1">
    <source>
        <dbReference type="EMBL" id="MBD2534367.1"/>
    </source>
</evidence>
<accession>A0ABR8DY18</accession>
<protein>
    <submittedName>
        <fullName evidence="1">Uncharacterized protein</fullName>
    </submittedName>
</protein>
<dbReference type="SUPFAM" id="SSF82602">
    <property type="entry name" value="Nuclease A inhibitor (NuiA)"/>
    <property type="match status" value="1"/>
</dbReference>
<evidence type="ECO:0000313" key="2">
    <source>
        <dbReference type="Proteomes" id="UP000623440"/>
    </source>
</evidence>
<dbReference type="RefSeq" id="WP_190944869.1">
    <property type="nucleotide sequence ID" value="NZ_JACJSI010000155.1"/>
</dbReference>
<dbReference type="InterPro" id="IPR012489">
    <property type="entry name" value="NucleaseA_inhib-like"/>
</dbReference>
<dbReference type="Gene3D" id="3.40.1460.10">
    <property type="entry name" value="Nuclease A inhibitor-like"/>
    <property type="match status" value="1"/>
</dbReference>
<proteinExistence type="predicted"/>
<dbReference type="InterPro" id="IPR036587">
    <property type="entry name" value="NucleaseA_inhib-like_sf"/>
</dbReference>